<protein>
    <recommendedName>
        <fullName evidence="1">Reverse transcriptase domain-containing protein</fullName>
    </recommendedName>
</protein>
<dbReference type="EMBL" id="CAJNOC010000128">
    <property type="protein sequence ID" value="CAF0717626.1"/>
    <property type="molecule type" value="Genomic_DNA"/>
</dbReference>
<evidence type="ECO:0000259" key="1">
    <source>
        <dbReference type="PROSITE" id="PS50878"/>
    </source>
</evidence>
<keyword evidence="3" id="KW-1185">Reference proteome</keyword>
<reference evidence="2" key="1">
    <citation type="submission" date="2021-02" db="EMBL/GenBank/DDBJ databases">
        <authorList>
            <person name="Nowell W R."/>
        </authorList>
    </citation>
    <scope>NUCLEOTIDE SEQUENCE</scope>
    <source>
        <strain evidence="2">Ploen Becks lab</strain>
    </source>
</reference>
<gene>
    <name evidence="2" type="ORF">OXX778_LOCUS1838</name>
</gene>
<sequence length="200" mass="22911">MLLYKLSAYGFNDQILNWIKFFLNGRKQKVVLRNVESNWLEVTSGVPQGSVLGPLLFVIFINDLPESLKNKSKIYADDMKVITSVNDPTDILSLQSDIDTVSSWAITWALDLNVKKCKVMHIAKTNLEKDLGVYFQNDLKWNAQVNFSSGKANRILGMISRNLKFLDPNIIKLLYTSLVRPNIEYGVSFWNPYMKTEIKV</sequence>
<dbReference type="InterPro" id="IPR000477">
    <property type="entry name" value="RT_dom"/>
</dbReference>
<dbReference type="SUPFAM" id="SSF56672">
    <property type="entry name" value="DNA/RNA polymerases"/>
    <property type="match status" value="1"/>
</dbReference>
<dbReference type="OrthoDB" id="10056483at2759"/>
<evidence type="ECO:0000313" key="2">
    <source>
        <dbReference type="EMBL" id="CAF0717626.1"/>
    </source>
</evidence>
<dbReference type="PROSITE" id="PS50878">
    <property type="entry name" value="RT_POL"/>
    <property type="match status" value="1"/>
</dbReference>
<dbReference type="AlphaFoldDB" id="A0A813M9Z9"/>
<dbReference type="PANTHER" id="PTHR33332">
    <property type="entry name" value="REVERSE TRANSCRIPTASE DOMAIN-CONTAINING PROTEIN"/>
    <property type="match status" value="1"/>
</dbReference>
<name>A0A813M9Z9_9BILA</name>
<dbReference type="Proteomes" id="UP000663879">
    <property type="component" value="Unassembled WGS sequence"/>
</dbReference>
<evidence type="ECO:0000313" key="3">
    <source>
        <dbReference type="Proteomes" id="UP000663879"/>
    </source>
</evidence>
<comment type="caution">
    <text evidence="2">The sequence shown here is derived from an EMBL/GenBank/DDBJ whole genome shotgun (WGS) entry which is preliminary data.</text>
</comment>
<dbReference type="Pfam" id="PF00078">
    <property type="entry name" value="RVT_1"/>
    <property type="match status" value="1"/>
</dbReference>
<organism evidence="2 3">
    <name type="scientific">Brachionus calyciflorus</name>
    <dbReference type="NCBI Taxonomy" id="104777"/>
    <lineage>
        <taxon>Eukaryota</taxon>
        <taxon>Metazoa</taxon>
        <taxon>Spiralia</taxon>
        <taxon>Gnathifera</taxon>
        <taxon>Rotifera</taxon>
        <taxon>Eurotatoria</taxon>
        <taxon>Monogononta</taxon>
        <taxon>Pseudotrocha</taxon>
        <taxon>Ploima</taxon>
        <taxon>Brachionidae</taxon>
        <taxon>Brachionus</taxon>
    </lineage>
</organism>
<proteinExistence type="predicted"/>
<dbReference type="InterPro" id="IPR043502">
    <property type="entry name" value="DNA/RNA_pol_sf"/>
</dbReference>
<accession>A0A813M9Z9</accession>
<feature type="domain" description="Reverse transcriptase" evidence="1">
    <location>
        <begin position="1"/>
        <end position="135"/>
    </location>
</feature>